<sequence>MIDYGVEWGTYSCSGWADAFGTSYPILDGEADESLIDIYSQGIAPHHVVIDHNMEIIYSEIGFNQNGIINAINSALEYLPMDVDGDEINNMDDNCPHTYNPNQGDLDDDGVGDACDVCDNANIWVPGNTDATIDMDGNITLNVMDILNVVDIIAIENGDNCSYEA</sequence>
<dbReference type="Gene3D" id="4.10.1080.10">
    <property type="entry name" value="TSP type-3 repeat"/>
    <property type="match status" value="1"/>
</dbReference>
<name>A0A383CXR6_9ZZZZ</name>
<protein>
    <recommendedName>
        <fullName evidence="2">Thioredoxin domain-containing protein</fullName>
    </recommendedName>
</protein>
<reference evidence="1" key="1">
    <citation type="submission" date="2018-05" db="EMBL/GenBank/DDBJ databases">
        <authorList>
            <person name="Lanie J.A."/>
            <person name="Ng W.-L."/>
            <person name="Kazmierczak K.M."/>
            <person name="Andrzejewski T.M."/>
            <person name="Davidsen T.M."/>
            <person name="Wayne K.J."/>
            <person name="Tettelin H."/>
            <person name="Glass J.I."/>
            <person name="Rusch D."/>
            <person name="Podicherti R."/>
            <person name="Tsui H.-C.T."/>
            <person name="Winkler M.E."/>
        </authorList>
    </citation>
    <scope>NUCLEOTIDE SEQUENCE</scope>
</reference>
<feature type="non-terminal residue" evidence="1">
    <location>
        <position position="165"/>
    </location>
</feature>
<dbReference type="GO" id="GO:0005509">
    <property type="term" value="F:calcium ion binding"/>
    <property type="evidence" value="ECO:0007669"/>
    <property type="project" value="InterPro"/>
</dbReference>
<accession>A0A383CXR6</accession>
<evidence type="ECO:0000313" key="1">
    <source>
        <dbReference type="EMBL" id="SVE36428.1"/>
    </source>
</evidence>
<dbReference type="AlphaFoldDB" id="A0A383CXR6"/>
<proteinExistence type="predicted"/>
<organism evidence="1">
    <name type="scientific">marine metagenome</name>
    <dbReference type="NCBI Taxonomy" id="408172"/>
    <lineage>
        <taxon>unclassified sequences</taxon>
        <taxon>metagenomes</taxon>
        <taxon>ecological metagenomes</taxon>
    </lineage>
</organism>
<dbReference type="SUPFAM" id="SSF103647">
    <property type="entry name" value="TSP type-3 repeat"/>
    <property type="match status" value="1"/>
</dbReference>
<evidence type="ECO:0008006" key="2">
    <source>
        <dbReference type="Google" id="ProtNLM"/>
    </source>
</evidence>
<dbReference type="EMBL" id="UINC01212208">
    <property type="protein sequence ID" value="SVE36428.1"/>
    <property type="molecule type" value="Genomic_DNA"/>
</dbReference>
<dbReference type="InterPro" id="IPR028974">
    <property type="entry name" value="TSP_type-3_rpt"/>
</dbReference>
<gene>
    <name evidence="1" type="ORF">METZ01_LOCUS489282</name>
</gene>